<organism evidence="3 4">
    <name type="scientific">Sphagnurus paluster</name>
    <dbReference type="NCBI Taxonomy" id="117069"/>
    <lineage>
        <taxon>Eukaryota</taxon>
        <taxon>Fungi</taxon>
        <taxon>Dikarya</taxon>
        <taxon>Basidiomycota</taxon>
        <taxon>Agaricomycotina</taxon>
        <taxon>Agaricomycetes</taxon>
        <taxon>Agaricomycetidae</taxon>
        <taxon>Agaricales</taxon>
        <taxon>Tricholomatineae</taxon>
        <taxon>Lyophyllaceae</taxon>
        <taxon>Sphagnurus</taxon>
    </lineage>
</organism>
<reference evidence="3" key="1">
    <citation type="submission" date="2021-02" db="EMBL/GenBank/DDBJ databases">
        <authorList>
            <person name="Nieuwenhuis M."/>
            <person name="Van De Peppel L.J.J."/>
        </authorList>
    </citation>
    <scope>NUCLEOTIDE SEQUENCE</scope>
    <source>
        <strain evidence="3">D49</strain>
    </source>
</reference>
<feature type="transmembrane region" description="Helical" evidence="1">
    <location>
        <begin position="155"/>
        <end position="179"/>
    </location>
</feature>
<evidence type="ECO:0000256" key="1">
    <source>
        <dbReference type="SAM" id="Phobius"/>
    </source>
</evidence>
<evidence type="ECO:0000313" key="3">
    <source>
        <dbReference type="EMBL" id="KAG5635820.1"/>
    </source>
</evidence>
<evidence type="ECO:0000313" key="4">
    <source>
        <dbReference type="Proteomes" id="UP000717328"/>
    </source>
</evidence>
<proteinExistence type="predicted"/>
<feature type="domain" description="DUF6535" evidence="2">
    <location>
        <begin position="3"/>
        <end position="149"/>
    </location>
</feature>
<keyword evidence="1" id="KW-1133">Transmembrane helix</keyword>
<name>A0A9P7K4E9_9AGAR</name>
<feature type="transmembrane region" description="Helical" evidence="1">
    <location>
        <begin position="128"/>
        <end position="149"/>
    </location>
</feature>
<sequence>MDSVITSFIIESYTQLQQDPGDLTNALLTQVLTLQLALASNQTATIPTTIAPPPSFKPPSYVVAVNILWFLSLGFSLAAALCVTFLQQWVRDYMQRIQRNSKPVRRARIRTFLSEGMKTWKMHVLVKYIPIFLHASLFLFLGGLCLFLYPVNHAVAATAVAVLVVCVGFYCLGTIAPIIDLSAPYETPISSIIWQCLKFLSPRKSYSHHLPTPKTLADARVERAAYPFSEEERIERDKRSLQWLCERLSGDGDLEPLVESIPDFLESAHSRRAWDLAFMSPSIPISTIEAPIKALLSTCVRRGHLDSTVRRRRATVCVDALYSIQLQSADIDLRMRSDCAFSSKSILASLDFPPIARNYLPIEIATIDWGDRHMVATKALCTEALYGCHRLFRFAKEIDHAMLPDFARLSAAADRALTIAVDMQRQLTELVAHNTTAQIPAEQLQVILQACSVELKYGTRSLLSWRAAIPDAFNRPGGCPPCFGWYQSLPWTGHVHSCYGLPRDSGQFHLLPHHILAFMRRMNVYPQQLGETPGSTAFFTTSFPTDADADEYLRTNGGDHHEGVTREVHSVLESLDPSQEAPAEGESPIPFLLTNLLPLRSPFTIFSWMLDSIASRSRVVFLAHFIYSLKNRPVSKVEPSVILETLNAIFPANVELVGEGPQVLFVAVLQEILLMERDATPENPSPFSARAIKQLVGYLKAHVTENLALEAAERIIGTAHKERFKLQLDRTSEIQEVARIRAEGIHDHAMGERLPNYCIEDDKKSMMSIGSLNSVGFLK</sequence>
<dbReference type="AlphaFoldDB" id="A0A9P7K4E9"/>
<feature type="transmembrane region" description="Helical" evidence="1">
    <location>
        <begin position="61"/>
        <end position="86"/>
    </location>
</feature>
<keyword evidence="4" id="KW-1185">Reference proteome</keyword>
<gene>
    <name evidence="3" type="ORF">H0H81_010007</name>
</gene>
<evidence type="ECO:0000259" key="2">
    <source>
        <dbReference type="Pfam" id="PF20153"/>
    </source>
</evidence>
<dbReference type="EMBL" id="JABCKI010006018">
    <property type="protein sequence ID" value="KAG5635820.1"/>
    <property type="molecule type" value="Genomic_DNA"/>
</dbReference>
<protein>
    <recommendedName>
        <fullName evidence="2">DUF6535 domain-containing protein</fullName>
    </recommendedName>
</protein>
<dbReference type="Proteomes" id="UP000717328">
    <property type="component" value="Unassembled WGS sequence"/>
</dbReference>
<keyword evidence="1" id="KW-0472">Membrane</keyword>
<accession>A0A9P7K4E9</accession>
<comment type="caution">
    <text evidence="3">The sequence shown here is derived from an EMBL/GenBank/DDBJ whole genome shotgun (WGS) entry which is preliminary data.</text>
</comment>
<reference evidence="3" key="2">
    <citation type="submission" date="2021-10" db="EMBL/GenBank/DDBJ databases">
        <title>Phylogenomics reveals ancestral predisposition of the termite-cultivated fungus Termitomyces towards a domesticated lifestyle.</title>
        <authorList>
            <person name="Auxier B."/>
            <person name="Grum-Grzhimaylo A."/>
            <person name="Cardenas M.E."/>
            <person name="Lodge J.D."/>
            <person name="Laessoe T."/>
            <person name="Pedersen O."/>
            <person name="Smith M.E."/>
            <person name="Kuyper T.W."/>
            <person name="Franco-Molano E.A."/>
            <person name="Baroni T.J."/>
            <person name="Aanen D.K."/>
        </authorList>
    </citation>
    <scope>NUCLEOTIDE SEQUENCE</scope>
    <source>
        <strain evidence="3">D49</strain>
    </source>
</reference>
<dbReference type="Pfam" id="PF20153">
    <property type="entry name" value="DUF6535"/>
    <property type="match status" value="1"/>
</dbReference>
<keyword evidence="1" id="KW-0812">Transmembrane</keyword>
<dbReference type="OrthoDB" id="3235960at2759"/>
<dbReference type="InterPro" id="IPR045338">
    <property type="entry name" value="DUF6535"/>
</dbReference>